<dbReference type="EMBL" id="JAWLKB010000008">
    <property type="protein sequence ID" value="MDV6268912.1"/>
    <property type="molecule type" value="Genomic_DNA"/>
</dbReference>
<reference evidence="3 4" key="1">
    <citation type="submission" date="2023-10" db="EMBL/GenBank/DDBJ databases">
        <title>Development of a sustainable strategy for remediation of hydrocarbon-contaminated territories based on the waste exchange concept.</title>
        <authorList>
            <person name="Krivoruchko A."/>
        </authorList>
    </citation>
    <scope>NUCLEOTIDE SEQUENCE [LARGE SCALE GENOMIC DNA]</scope>
    <source>
        <strain evidence="3 4">IEGM 1203</strain>
    </source>
</reference>
<dbReference type="InterPro" id="IPR050564">
    <property type="entry name" value="F420-G6PD/mer"/>
</dbReference>
<dbReference type="SUPFAM" id="SSF51679">
    <property type="entry name" value="Bacterial luciferase-like"/>
    <property type="match status" value="1"/>
</dbReference>
<sequence>MSGARIAVVLRPEQPPEDLIQLARHADELGIDEVWLWEDCFFGGGIATAATVLAATTRMGVAIGVLPTPMRNTAITAMEISALARIHPNRLQVGFGHGVQSWMRQIGAKVESPLTLLREQFGALERLLRGESVTVSGRYVNLTDVKLAWPPEKVPQLLVGATGPKTLALSGELAQGTVLSGGTTPEGVRRAIAHIGAQDLEVVVYVICAFGSSGRERALAEAAASGCESPADAIAVGTTAEVAEAAQRWADAGATTVVLQPTVDEPDIREFIRLVAQEVQPLLS</sequence>
<evidence type="ECO:0000259" key="2">
    <source>
        <dbReference type="Pfam" id="PF00296"/>
    </source>
</evidence>
<keyword evidence="1" id="KW-0560">Oxidoreductase</keyword>
<feature type="domain" description="Luciferase-like" evidence="2">
    <location>
        <begin position="12"/>
        <end position="250"/>
    </location>
</feature>
<accession>A0ABU4BXE7</accession>
<dbReference type="Gene3D" id="3.20.20.30">
    <property type="entry name" value="Luciferase-like domain"/>
    <property type="match status" value="1"/>
</dbReference>
<evidence type="ECO:0000313" key="3">
    <source>
        <dbReference type="EMBL" id="MDV6268912.1"/>
    </source>
</evidence>
<protein>
    <submittedName>
        <fullName evidence="3">LLM class flavin-dependent oxidoreductase</fullName>
    </submittedName>
</protein>
<dbReference type="PANTHER" id="PTHR43244:SF1">
    <property type="entry name" value="5,10-METHYLENETETRAHYDROMETHANOPTERIN REDUCTASE"/>
    <property type="match status" value="1"/>
</dbReference>
<dbReference type="Pfam" id="PF00296">
    <property type="entry name" value="Bac_luciferase"/>
    <property type="match status" value="1"/>
</dbReference>
<name>A0ABU4BXE7_RHOGO</name>
<proteinExistence type="predicted"/>
<gene>
    <name evidence="3" type="ORF">R3Q16_20045</name>
</gene>
<dbReference type="InterPro" id="IPR036661">
    <property type="entry name" value="Luciferase-like_sf"/>
</dbReference>
<dbReference type="InterPro" id="IPR011251">
    <property type="entry name" value="Luciferase-like_dom"/>
</dbReference>
<dbReference type="Proteomes" id="UP001185927">
    <property type="component" value="Unassembled WGS sequence"/>
</dbReference>
<keyword evidence="4" id="KW-1185">Reference proteome</keyword>
<evidence type="ECO:0000313" key="4">
    <source>
        <dbReference type="Proteomes" id="UP001185927"/>
    </source>
</evidence>
<evidence type="ECO:0000256" key="1">
    <source>
        <dbReference type="ARBA" id="ARBA00023002"/>
    </source>
</evidence>
<dbReference type="PANTHER" id="PTHR43244">
    <property type="match status" value="1"/>
</dbReference>
<dbReference type="RefSeq" id="WP_317543235.1">
    <property type="nucleotide sequence ID" value="NZ_JAWLKB010000008.1"/>
</dbReference>
<organism evidence="3 4">
    <name type="scientific">Rhodococcus globerulus</name>
    <dbReference type="NCBI Taxonomy" id="33008"/>
    <lineage>
        <taxon>Bacteria</taxon>
        <taxon>Bacillati</taxon>
        <taxon>Actinomycetota</taxon>
        <taxon>Actinomycetes</taxon>
        <taxon>Mycobacteriales</taxon>
        <taxon>Nocardiaceae</taxon>
        <taxon>Rhodococcus</taxon>
    </lineage>
</organism>
<comment type="caution">
    <text evidence="3">The sequence shown here is derived from an EMBL/GenBank/DDBJ whole genome shotgun (WGS) entry which is preliminary data.</text>
</comment>
<dbReference type="CDD" id="cd01097">
    <property type="entry name" value="Tetrahydromethanopterin_reductase"/>
    <property type="match status" value="1"/>
</dbReference>